<feature type="domain" description="N-acetyltransferase" evidence="1">
    <location>
        <begin position="8"/>
        <end position="143"/>
    </location>
</feature>
<name>A0A0L8L8Z9_9ACTN</name>
<proteinExistence type="predicted"/>
<dbReference type="PATRIC" id="fig|67356.5.peg.3768"/>
<dbReference type="OrthoDB" id="4320794at2"/>
<dbReference type="PROSITE" id="PS51186">
    <property type="entry name" value="GNAT"/>
    <property type="match status" value="1"/>
</dbReference>
<dbReference type="GO" id="GO:0016747">
    <property type="term" value="F:acyltransferase activity, transferring groups other than amino-acyl groups"/>
    <property type="evidence" value="ECO:0007669"/>
    <property type="project" value="InterPro"/>
</dbReference>
<organism evidence="2 3">
    <name type="scientific">Streptomyces resistomycificus</name>
    <dbReference type="NCBI Taxonomy" id="67356"/>
    <lineage>
        <taxon>Bacteria</taxon>
        <taxon>Bacillati</taxon>
        <taxon>Actinomycetota</taxon>
        <taxon>Actinomycetes</taxon>
        <taxon>Kitasatosporales</taxon>
        <taxon>Streptomycetaceae</taxon>
        <taxon>Streptomyces</taxon>
        <taxon>Streptomyces aurantiacus group</taxon>
    </lineage>
</organism>
<sequence length="149" mass="16087">MASPRTHRTIRAAAVDDAAAVQELYGFGDVQEFTDRLADRRTAPGTTHYVAERDGQVVAAFAVTALGRLRPGGRRRLMLHEIKLRPSLRGAGVAEDILDWLAASRAVGTETELLALAPLDQQPAGFAEFGLTESHRAFKRPVPDGGART</sequence>
<dbReference type="InterPro" id="IPR016181">
    <property type="entry name" value="Acyl_CoA_acyltransferase"/>
</dbReference>
<gene>
    <name evidence="2" type="ORF">ADK37_17705</name>
</gene>
<dbReference type="SUPFAM" id="SSF55729">
    <property type="entry name" value="Acyl-CoA N-acyltransferases (Nat)"/>
    <property type="match status" value="1"/>
</dbReference>
<dbReference type="Gene3D" id="3.40.630.30">
    <property type="match status" value="1"/>
</dbReference>
<evidence type="ECO:0000313" key="2">
    <source>
        <dbReference type="EMBL" id="KOG34658.1"/>
    </source>
</evidence>
<dbReference type="RefSeq" id="WP_053191549.1">
    <property type="nucleotide sequence ID" value="NZ_KQ948998.1"/>
</dbReference>
<evidence type="ECO:0000259" key="1">
    <source>
        <dbReference type="PROSITE" id="PS51186"/>
    </source>
</evidence>
<keyword evidence="3" id="KW-1185">Reference proteome</keyword>
<accession>A0A0L8L8Z9</accession>
<dbReference type="InterPro" id="IPR000182">
    <property type="entry name" value="GNAT_dom"/>
</dbReference>
<protein>
    <recommendedName>
        <fullName evidence="1">N-acetyltransferase domain-containing protein</fullName>
    </recommendedName>
</protein>
<dbReference type="STRING" id="67356.AQJ84_30020"/>
<dbReference type="AlphaFoldDB" id="A0A0L8L8Z9"/>
<comment type="caution">
    <text evidence="2">The sequence shown here is derived from an EMBL/GenBank/DDBJ whole genome shotgun (WGS) entry which is preliminary data.</text>
</comment>
<dbReference type="EMBL" id="LGUS01000162">
    <property type="protein sequence ID" value="KOG34658.1"/>
    <property type="molecule type" value="Genomic_DNA"/>
</dbReference>
<evidence type="ECO:0000313" key="3">
    <source>
        <dbReference type="Proteomes" id="UP000037251"/>
    </source>
</evidence>
<dbReference type="Proteomes" id="UP000037251">
    <property type="component" value="Unassembled WGS sequence"/>
</dbReference>
<reference evidence="3" key="1">
    <citation type="submission" date="2015-07" db="EMBL/GenBank/DDBJ databases">
        <authorList>
            <person name="Ju K.-S."/>
            <person name="Doroghazi J.R."/>
            <person name="Metcalf W.W."/>
        </authorList>
    </citation>
    <scope>NUCLEOTIDE SEQUENCE [LARGE SCALE GENOMIC DNA]</scope>
    <source>
        <strain evidence="3">NRRL 2290</strain>
    </source>
</reference>